<keyword evidence="1" id="KW-0560">Oxidoreductase</keyword>
<organism evidence="5 6">
    <name type="scientific">Thermodesulforhabdus norvegica</name>
    <dbReference type="NCBI Taxonomy" id="39841"/>
    <lineage>
        <taxon>Bacteria</taxon>
        <taxon>Pseudomonadati</taxon>
        <taxon>Thermodesulfobacteriota</taxon>
        <taxon>Syntrophobacteria</taxon>
        <taxon>Syntrophobacterales</taxon>
        <taxon>Thermodesulforhabdaceae</taxon>
        <taxon>Thermodesulforhabdus</taxon>
    </lineage>
</organism>
<dbReference type="RefSeq" id="WP_177193496.1">
    <property type="nucleotide sequence ID" value="NZ_FOUU01000001.1"/>
</dbReference>
<dbReference type="PANTHER" id="PTHR32154:SF20">
    <property type="entry name" value="2-OXOGLUTARATE OXIDOREDUCTASE SUBUNIT KORA"/>
    <property type="match status" value="1"/>
</dbReference>
<keyword evidence="6" id="KW-1185">Reference proteome</keyword>
<dbReference type="InterPro" id="IPR029061">
    <property type="entry name" value="THDP-binding"/>
</dbReference>
<sequence length="557" mass="60989">MALLDVNIAISGAAGEGIQTIGSVLARSISRLGYAVFSWQEYESRIRGGLNSYSIRITDRPINSPRMDCDILVALNGPAADKYRSWLRDGGILVGEGATDSPLAVPFSKTATERWGKPVYANSLALGVLWGMLGADLDVIAATVEKTFADKGNDIVARNLEALKTGYEMAEKSCKGICPWKLEKRSEEYYLINGQPAIALGAVRAGCRFMAAYPMTPSTGIITFLAQQEDRLEVLTEQAEDEIAAVNMVIGAQFAGCRAMTATSGGGFALMVEALSLSGMTETPLVVVLAQRPGPATGLPTRTAQGDLLFALHAGHGEFPRCVLAPADPVEAFRLTVTAFNLADRFQIPVIIMTDQFLADSQFSIKDFDPGEVGPEFFLADPENIGEYRRYAVTEDGVSPRLYPGQSSHLVGADSDEHDEWGHITENLAEVARPMMEKRMRKMKSLRKMVPQPLFYLLEDAETVFVCWGSVRNALLEAVDRLREEGKKVGCLHFPGVWPLPEISLPEGRRWIAVEQNMTSQFGRLFACEYGISMDAPILRYDGLPITAEWIVTNFRA</sequence>
<dbReference type="InterPro" id="IPR002880">
    <property type="entry name" value="Pyrv_Fd/Flavodoxin_OxRdtase_N"/>
</dbReference>
<dbReference type="Pfam" id="PF17147">
    <property type="entry name" value="PFOR_II"/>
    <property type="match status" value="1"/>
</dbReference>
<dbReference type="GO" id="GO:0016903">
    <property type="term" value="F:oxidoreductase activity, acting on the aldehyde or oxo group of donors"/>
    <property type="evidence" value="ECO:0007669"/>
    <property type="project" value="InterPro"/>
</dbReference>
<dbReference type="InterPro" id="IPR009014">
    <property type="entry name" value="Transketo_C/PFOR_II"/>
</dbReference>
<accession>A0A1I4RD51</accession>
<dbReference type="GO" id="GO:0006979">
    <property type="term" value="P:response to oxidative stress"/>
    <property type="evidence" value="ECO:0007669"/>
    <property type="project" value="TreeGrafter"/>
</dbReference>
<feature type="domain" description="Pyruvate/ketoisovalerate oxidoreductase catalytic" evidence="2">
    <location>
        <begin position="14"/>
        <end position="168"/>
    </location>
</feature>
<dbReference type="PANTHER" id="PTHR32154">
    <property type="entry name" value="PYRUVATE-FLAVODOXIN OXIDOREDUCTASE-RELATED"/>
    <property type="match status" value="1"/>
</dbReference>
<dbReference type="SUPFAM" id="SSF52922">
    <property type="entry name" value="TK C-terminal domain-like"/>
    <property type="match status" value="1"/>
</dbReference>
<feature type="domain" description="Pyruvate:ferredoxin oxidoreductase core" evidence="4">
    <location>
        <begin position="461"/>
        <end position="507"/>
    </location>
</feature>
<evidence type="ECO:0000259" key="2">
    <source>
        <dbReference type="Pfam" id="PF01558"/>
    </source>
</evidence>
<dbReference type="Pfam" id="PF01558">
    <property type="entry name" value="POR"/>
    <property type="match status" value="1"/>
</dbReference>
<dbReference type="SUPFAM" id="SSF53323">
    <property type="entry name" value="Pyruvate-ferredoxin oxidoreductase, PFOR, domain III"/>
    <property type="match status" value="1"/>
</dbReference>
<dbReference type="Gene3D" id="3.40.50.920">
    <property type="match status" value="1"/>
</dbReference>
<protein>
    <submittedName>
        <fullName evidence="5">2-oxoglutarate ferredoxin oxidoreductase subunit alpha</fullName>
    </submittedName>
</protein>
<dbReference type="EMBL" id="FOUU01000001">
    <property type="protein sequence ID" value="SFM49863.1"/>
    <property type="molecule type" value="Genomic_DNA"/>
</dbReference>
<dbReference type="InterPro" id="IPR019752">
    <property type="entry name" value="Pyrv/ketoisovalerate_OxRed_cat"/>
</dbReference>
<dbReference type="InterPro" id="IPR022367">
    <property type="entry name" value="2-oxoacid/accept_OxRdtase_asu"/>
</dbReference>
<feature type="domain" description="Pyruvate flavodoxin/ferredoxin oxidoreductase pyrimidine binding" evidence="3">
    <location>
        <begin position="201"/>
        <end position="437"/>
    </location>
</feature>
<evidence type="ECO:0000259" key="4">
    <source>
        <dbReference type="Pfam" id="PF17147"/>
    </source>
</evidence>
<dbReference type="CDD" id="cd07034">
    <property type="entry name" value="TPP_PYR_PFOR_IOR-alpha_like"/>
    <property type="match status" value="1"/>
</dbReference>
<dbReference type="InterPro" id="IPR050722">
    <property type="entry name" value="Pyruvate:ferred/Flavod_OxRd"/>
</dbReference>
<evidence type="ECO:0000256" key="1">
    <source>
        <dbReference type="ARBA" id="ARBA00023002"/>
    </source>
</evidence>
<dbReference type="SUPFAM" id="SSF52518">
    <property type="entry name" value="Thiamin diphosphate-binding fold (THDP-binding)"/>
    <property type="match status" value="1"/>
</dbReference>
<dbReference type="InterPro" id="IPR033412">
    <property type="entry name" value="PFOR_II"/>
</dbReference>
<proteinExistence type="predicted"/>
<evidence type="ECO:0000259" key="3">
    <source>
        <dbReference type="Pfam" id="PF01855"/>
    </source>
</evidence>
<dbReference type="Proteomes" id="UP000199611">
    <property type="component" value="Unassembled WGS sequence"/>
</dbReference>
<dbReference type="FunFam" id="3.40.50.970:FF:000022">
    <property type="entry name" value="2-oxoglutarate ferredoxin oxidoreductase alpha subunit"/>
    <property type="match status" value="1"/>
</dbReference>
<name>A0A1I4RD51_9BACT</name>
<dbReference type="Pfam" id="PF01855">
    <property type="entry name" value="POR_N"/>
    <property type="match status" value="1"/>
</dbReference>
<evidence type="ECO:0000313" key="6">
    <source>
        <dbReference type="Proteomes" id="UP000199611"/>
    </source>
</evidence>
<evidence type="ECO:0000313" key="5">
    <source>
        <dbReference type="EMBL" id="SFM49863.1"/>
    </source>
</evidence>
<dbReference type="AlphaFoldDB" id="A0A1I4RD51"/>
<dbReference type="STRING" id="39841.SAMN05660836_00540"/>
<dbReference type="Gene3D" id="3.40.920.10">
    <property type="entry name" value="Pyruvate-ferredoxin oxidoreductase, PFOR, domain III"/>
    <property type="match status" value="1"/>
</dbReference>
<reference evidence="6" key="1">
    <citation type="submission" date="2016-10" db="EMBL/GenBank/DDBJ databases">
        <authorList>
            <person name="Varghese N."/>
            <person name="Submissions S."/>
        </authorList>
    </citation>
    <scope>NUCLEOTIDE SEQUENCE [LARGE SCALE GENOMIC DNA]</scope>
    <source>
        <strain evidence="6">DSM 9990</strain>
    </source>
</reference>
<dbReference type="InterPro" id="IPR002869">
    <property type="entry name" value="Pyrv_flavodox_OxRed_cen"/>
</dbReference>
<dbReference type="NCBIfam" id="TIGR03710">
    <property type="entry name" value="OAFO_sf"/>
    <property type="match status" value="1"/>
</dbReference>
<gene>
    <name evidence="5" type="ORF">SAMN05660836_00540</name>
</gene>
<dbReference type="Gene3D" id="3.40.50.970">
    <property type="match status" value="1"/>
</dbReference>